<protein>
    <submittedName>
        <fullName evidence="1">Tetratricopeptide repeat protein</fullName>
    </submittedName>
</protein>
<organism evidence="1 2">
    <name type="scientific">Metabacillus hrfriensis</name>
    <dbReference type="NCBI Taxonomy" id="3048891"/>
    <lineage>
        <taxon>Bacteria</taxon>
        <taxon>Bacillati</taxon>
        <taxon>Bacillota</taxon>
        <taxon>Bacilli</taxon>
        <taxon>Bacillales</taxon>
        <taxon>Bacillaceae</taxon>
        <taxon>Metabacillus</taxon>
    </lineage>
</organism>
<gene>
    <name evidence="1" type="ORF">QLQ22_07160</name>
</gene>
<dbReference type="EMBL" id="CP126116">
    <property type="protein sequence ID" value="WHZ59103.1"/>
    <property type="molecule type" value="Genomic_DNA"/>
</dbReference>
<keyword evidence="2" id="KW-1185">Reference proteome</keyword>
<evidence type="ECO:0000313" key="2">
    <source>
        <dbReference type="Proteomes" id="UP001226091"/>
    </source>
</evidence>
<evidence type="ECO:0000313" key="1">
    <source>
        <dbReference type="EMBL" id="WHZ59103.1"/>
    </source>
</evidence>
<name>A0ACD4RF81_9BACI</name>
<sequence>MNGKFKNSSENANLRLLLNKAIALREDGRAKQDMTLLNEARTLLLKMSEDYPDNAEINYQIGIAYDNSGFGKDAIPYYVKAIEQGLSGPDLQRCLLGLGSTYRLLGHYAEAVETLHRGVTQFPEHRGLQIFYSLALYNTGNYKEAMEIVLMNLMETTNDENLQYFKRGISYYAQHLDETW</sequence>
<accession>A0ACD4RF81</accession>
<reference evidence="2" key="1">
    <citation type="journal article" date="2025" name="Aquaculture">
        <title>Assessment of the bioflocculant production and safety properties of Metabacillus hrfriensis sp. nov. based on phenotypic and whole-genome sequencing analysis.</title>
        <authorList>
            <person name="Zhang R."/>
            <person name="Zhao Z."/>
            <person name="Luo L."/>
            <person name="Wang S."/>
            <person name="Guo K."/>
            <person name="Xu W."/>
        </authorList>
    </citation>
    <scope>NUCLEOTIDE SEQUENCE [LARGE SCALE GENOMIC DNA]</scope>
    <source>
        <strain evidence="2">CT-WN-B3</strain>
    </source>
</reference>
<proteinExistence type="predicted"/>
<dbReference type="Proteomes" id="UP001226091">
    <property type="component" value="Chromosome"/>
</dbReference>